<organism evidence="2 3">
    <name type="scientific">Alkalibacter rhizosphaerae</name>
    <dbReference type="NCBI Taxonomy" id="2815577"/>
    <lineage>
        <taxon>Bacteria</taxon>
        <taxon>Bacillati</taxon>
        <taxon>Bacillota</taxon>
        <taxon>Clostridia</taxon>
        <taxon>Eubacteriales</taxon>
        <taxon>Eubacteriaceae</taxon>
        <taxon>Alkalibacter</taxon>
    </lineage>
</organism>
<feature type="transmembrane region" description="Helical" evidence="1">
    <location>
        <begin position="274"/>
        <end position="295"/>
    </location>
</feature>
<accession>A0A975AH22</accession>
<reference evidence="2" key="1">
    <citation type="submission" date="2021-03" db="EMBL/GenBank/DDBJ databases">
        <title>Alkalibacter marinus sp. nov., isolated from tidal flat sediment.</title>
        <authorList>
            <person name="Namirimu T."/>
            <person name="Yang J.-A."/>
            <person name="Yang S.-H."/>
            <person name="Kim Y.-J."/>
            <person name="Kwon K.K."/>
        </authorList>
    </citation>
    <scope>NUCLEOTIDE SEQUENCE</scope>
    <source>
        <strain evidence="2">ES005</strain>
    </source>
</reference>
<keyword evidence="1" id="KW-0472">Membrane</keyword>
<feature type="transmembrane region" description="Helical" evidence="1">
    <location>
        <begin position="417"/>
        <end position="441"/>
    </location>
</feature>
<gene>
    <name evidence="2" type="ORF">J0B03_06845</name>
</gene>
<feature type="transmembrane region" description="Helical" evidence="1">
    <location>
        <begin position="154"/>
        <end position="175"/>
    </location>
</feature>
<keyword evidence="1" id="KW-1133">Transmembrane helix</keyword>
<dbReference type="Pfam" id="PF13347">
    <property type="entry name" value="MFS_2"/>
    <property type="match status" value="1"/>
</dbReference>
<dbReference type="PANTHER" id="PTHR11328:SF24">
    <property type="entry name" value="MAJOR FACILITATOR SUPERFAMILY (MFS) PROFILE DOMAIN-CONTAINING PROTEIN"/>
    <property type="match status" value="1"/>
</dbReference>
<feature type="transmembrane region" description="Helical" evidence="1">
    <location>
        <begin position="80"/>
        <end position="100"/>
    </location>
</feature>
<evidence type="ECO:0000256" key="1">
    <source>
        <dbReference type="SAM" id="Phobius"/>
    </source>
</evidence>
<dbReference type="InterPro" id="IPR039672">
    <property type="entry name" value="MFS_2"/>
</dbReference>
<dbReference type="Proteomes" id="UP000663499">
    <property type="component" value="Chromosome"/>
</dbReference>
<dbReference type="GO" id="GO:0008643">
    <property type="term" value="P:carbohydrate transport"/>
    <property type="evidence" value="ECO:0007669"/>
    <property type="project" value="InterPro"/>
</dbReference>
<dbReference type="KEGG" id="alka:J0B03_06845"/>
<feature type="transmembrane region" description="Helical" evidence="1">
    <location>
        <begin position="242"/>
        <end position="268"/>
    </location>
</feature>
<keyword evidence="3" id="KW-1185">Reference proteome</keyword>
<feature type="transmembrane region" description="Helical" evidence="1">
    <location>
        <begin position="12"/>
        <end position="36"/>
    </location>
</feature>
<feature type="transmembrane region" description="Helical" evidence="1">
    <location>
        <begin position="307"/>
        <end position="326"/>
    </location>
</feature>
<evidence type="ECO:0000313" key="2">
    <source>
        <dbReference type="EMBL" id="QSX07553.1"/>
    </source>
</evidence>
<dbReference type="SUPFAM" id="SSF103473">
    <property type="entry name" value="MFS general substrate transporter"/>
    <property type="match status" value="1"/>
</dbReference>
<dbReference type="AlphaFoldDB" id="A0A975AH22"/>
<dbReference type="EMBL" id="CP071444">
    <property type="protein sequence ID" value="QSX07553.1"/>
    <property type="molecule type" value="Genomic_DNA"/>
</dbReference>
<protein>
    <submittedName>
        <fullName evidence="2">MFS transporter</fullName>
    </submittedName>
</protein>
<sequence length="463" mass="50397">MAKKPLSKALRTFFGIGDMGFSLMTSVELYFFVFFLTNVAQFSLGTVALIGTITSTVDAILSPFYGAIIEGAKPMKWGKYRSWMLVCPPIVVVLYMFQYTKIGGEGLAAIIVTLGFILSHIAWNIPWISNVSMIAVLASTPEERGLLASRRATYTAIAGIIFSYTGANLAAFYGKVTGNEMLGYTLLAGTFAFAMMILYWTVFKMTDGYEETDPEKIKASQGNKPKVTFGAMLKMAATNPPLLVLLFGDFFRYMVNFVMTAAAAYYFTYVVKNMALFSTYLLLGSIAQVVGAYLAAPLTKKFSNRTASIIGLFALGISLIACKFVAYNTFMFFVVVMIARVFLGALSASMVALYSDVSVYSEWKSGQNATAWIMGLMTLSLKVAIISRGTIIPFILATAGFVATADPATASKELTDAVINVFVLIPGIFALISGAIMVFGYRLTSDKLEVYEKEIAERKAAEA</sequence>
<evidence type="ECO:0000313" key="3">
    <source>
        <dbReference type="Proteomes" id="UP000663499"/>
    </source>
</evidence>
<proteinExistence type="predicted"/>
<dbReference type="RefSeq" id="WP_207298895.1">
    <property type="nucleotide sequence ID" value="NZ_CP071444.1"/>
</dbReference>
<name>A0A975AH22_9FIRM</name>
<feature type="transmembrane region" description="Helical" evidence="1">
    <location>
        <begin position="42"/>
        <end position="68"/>
    </location>
</feature>
<feature type="transmembrane region" description="Helical" evidence="1">
    <location>
        <begin position="332"/>
        <end position="354"/>
    </location>
</feature>
<feature type="transmembrane region" description="Helical" evidence="1">
    <location>
        <begin position="106"/>
        <end position="125"/>
    </location>
</feature>
<dbReference type="Gene3D" id="1.20.1250.20">
    <property type="entry name" value="MFS general substrate transporter like domains"/>
    <property type="match status" value="1"/>
</dbReference>
<dbReference type="InterPro" id="IPR036259">
    <property type="entry name" value="MFS_trans_sf"/>
</dbReference>
<dbReference type="GO" id="GO:0005886">
    <property type="term" value="C:plasma membrane"/>
    <property type="evidence" value="ECO:0007669"/>
    <property type="project" value="TreeGrafter"/>
</dbReference>
<feature type="transmembrane region" description="Helical" evidence="1">
    <location>
        <begin position="383"/>
        <end position="405"/>
    </location>
</feature>
<keyword evidence="1" id="KW-0812">Transmembrane</keyword>
<feature type="transmembrane region" description="Helical" evidence="1">
    <location>
        <begin position="181"/>
        <end position="202"/>
    </location>
</feature>
<dbReference type="GO" id="GO:0015293">
    <property type="term" value="F:symporter activity"/>
    <property type="evidence" value="ECO:0007669"/>
    <property type="project" value="InterPro"/>
</dbReference>
<dbReference type="PANTHER" id="PTHR11328">
    <property type="entry name" value="MAJOR FACILITATOR SUPERFAMILY DOMAIN-CONTAINING PROTEIN"/>
    <property type="match status" value="1"/>
</dbReference>